<proteinExistence type="predicted"/>
<keyword evidence="2" id="KW-1133">Transmembrane helix</keyword>
<feature type="transmembrane region" description="Helical" evidence="2">
    <location>
        <begin position="111"/>
        <end position="130"/>
    </location>
</feature>
<keyword evidence="2" id="KW-0472">Membrane</keyword>
<dbReference type="Proteomes" id="UP000002630">
    <property type="component" value="Linkage Group LG04"/>
</dbReference>
<name>D7G6B6_ECTSI</name>
<dbReference type="InParanoid" id="D7G6B6"/>
<reference evidence="3 4" key="1">
    <citation type="journal article" date="2010" name="Nature">
        <title>The Ectocarpus genome and the independent evolution of multicellularity in brown algae.</title>
        <authorList>
            <person name="Cock J.M."/>
            <person name="Sterck L."/>
            <person name="Rouze P."/>
            <person name="Scornet D."/>
            <person name="Allen A.E."/>
            <person name="Amoutzias G."/>
            <person name="Anthouard V."/>
            <person name="Artiguenave F."/>
            <person name="Aury J.M."/>
            <person name="Badger J.H."/>
            <person name="Beszteri B."/>
            <person name="Billiau K."/>
            <person name="Bonnet E."/>
            <person name="Bothwell J.H."/>
            <person name="Bowler C."/>
            <person name="Boyen C."/>
            <person name="Brownlee C."/>
            <person name="Carrano C.J."/>
            <person name="Charrier B."/>
            <person name="Cho G.Y."/>
            <person name="Coelho S.M."/>
            <person name="Collen J."/>
            <person name="Corre E."/>
            <person name="Da Silva C."/>
            <person name="Delage L."/>
            <person name="Delaroque N."/>
            <person name="Dittami S.M."/>
            <person name="Doulbeau S."/>
            <person name="Elias M."/>
            <person name="Farnham G."/>
            <person name="Gachon C.M."/>
            <person name="Gschloessl B."/>
            <person name="Heesch S."/>
            <person name="Jabbari K."/>
            <person name="Jubin C."/>
            <person name="Kawai H."/>
            <person name="Kimura K."/>
            <person name="Kloareg B."/>
            <person name="Kupper F.C."/>
            <person name="Lang D."/>
            <person name="Le Bail A."/>
            <person name="Leblanc C."/>
            <person name="Lerouge P."/>
            <person name="Lohr M."/>
            <person name="Lopez P.J."/>
            <person name="Martens C."/>
            <person name="Maumus F."/>
            <person name="Michel G."/>
            <person name="Miranda-Saavedra D."/>
            <person name="Morales J."/>
            <person name="Moreau H."/>
            <person name="Motomura T."/>
            <person name="Nagasato C."/>
            <person name="Napoli C.A."/>
            <person name="Nelson D.R."/>
            <person name="Nyvall-Collen P."/>
            <person name="Peters A.F."/>
            <person name="Pommier C."/>
            <person name="Potin P."/>
            <person name="Poulain J."/>
            <person name="Quesneville H."/>
            <person name="Read B."/>
            <person name="Rensing S.A."/>
            <person name="Ritter A."/>
            <person name="Rousvoal S."/>
            <person name="Samanta M."/>
            <person name="Samson G."/>
            <person name="Schroeder D.C."/>
            <person name="Segurens B."/>
            <person name="Strittmatter M."/>
            <person name="Tonon T."/>
            <person name="Tregear J.W."/>
            <person name="Valentin K."/>
            <person name="von Dassow P."/>
            <person name="Yamagishi T."/>
            <person name="Van de Peer Y."/>
            <person name="Wincker P."/>
        </authorList>
    </citation>
    <scope>NUCLEOTIDE SEQUENCE [LARGE SCALE GENOMIC DNA]</scope>
    <source>
        <strain evidence="4">Ec32 / CCAP1310/4</strain>
    </source>
</reference>
<dbReference type="OrthoDB" id="10290517at2759"/>
<keyword evidence="4" id="KW-1185">Reference proteome</keyword>
<dbReference type="EMBL" id="FN648960">
    <property type="protein sequence ID" value="CBJ27511.1"/>
    <property type="molecule type" value="Genomic_DNA"/>
</dbReference>
<evidence type="ECO:0000256" key="1">
    <source>
        <dbReference type="SAM" id="MobiDB-lite"/>
    </source>
</evidence>
<dbReference type="EMBL" id="FN649729">
    <property type="protein sequence ID" value="CBJ27511.1"/>
    <property type="molecule type" value="Genomic_DNA"/>
</dbReference>
<feature type="transmembrane region" description="Helical" evidence="2">
    <location>
        <begin position="142"/>
        <end position="161"/>
    </location>
</feature>
<evidence type="ECO:0008006" key="5">
    <source>
        <dbReference type="Google" id="ProtNLM"/>
    </source>
</evidence>
<feature type="region of interest" description="Disordered" evidence="1">
    <location>
        <begin position="1"/>
        <end position="21"/>
    </location>
</feature>
<dbReference type="AlphaFoldDB" id="D7G6B6"/>
<evidence type="ECO:0000313" key="4">
    <source>
        <dbReference type="Proteomes" id="UP000002630"/>
    </source>
</evidence>
<accession>D7G6B6</accession>
<protein>
    <recommendedName>
        <fullName evidence="5">Transmembrane protein</fullName>
    </recommendedName>
</protein>
<sequence length="182" mass="20156">MRDGNPRRRTARTKVQTEDGIQRPRPGEIAHLLHMDMAAHQKKTADFNNGWKRALLFASIGLAAVSLLKAVEKAREGDLGWLERGLTSANAGLIGFWVSQVDLQTDKASLLYCKIAAFAVSLYQLVSWWTSRQSEIHVDFPVAVILLIVVVASVASMKSALNEADNAFRASEALAEKVDRRR</sequence>
<organism evidence="3 4">
    <name type="scientific">Ectocarpus siliculosus</name>
    <name type="common">Brown alga</name>
    <name type="synonym">Conferva siliculosa</name>
    <dbReference type="NCBI Taxonomy" id="2880"/>
    <lineage>
        <taxon>Eukaryota</taxon>
        <taxon>Sar</taxon>
        <taxon>Stramenopiles</taxon>
        <taxon>Ochrophyta</taxon>
        <taxon>PX clade</taxon>
        <taxon>Phaeophyceae</taxon>
        <taxon>Ectocarpales</taxon>
        <taxon>Ectocarpaceae</taxon>
        <taxon>Ectocarpus</taxon>
    </lineage>
</organism>
<keyword evidence="2" id="KW-0812">Transmembrane</keyword>
<evidence type="ECO:0000256" key="2">
    <source>
        <dbReference type="SAM" id="Phobius"/>
    </source>
</evidence>
<evidence type="ECO:0000313" key="3">
    <source>
        <dbReference type="EMBL" id="CBJ27511.1"/>
    </source>
</evidence>
<gene>
    <name evidence="3" type="ORF">Esi_0073_0077</name>
</gene>